<dbReference type="EMBL" id="PFMD01000028">
    <property type="protein sequence ID" value="PIY96768.1"/>
    <property type="molecule type" value="Genomic_DNA"/>
</dbReference>
<name>A0A2M7RJ37_9BACT</name>
<protein>
    <recommendedName>
        <fullName evidence="4">DUF3899 domain-containing protein</fullName>
    </recommendedName>
</protein>
<keyword evidence="1" id="KW-0472">Membrane</keyword>
<feature type="transmembrane region" description="Helical" evidence="1">
    <location>
        <begin position="106"/>
        <end position="125"/>
    </location>
</feature>
<evidence type="ECO:0000313" key="3">
    <source>
        <dbReference type="Proteomes" id="UP000230779"/>
    </source>
</evidence>
<dbReference type="Proteomes" id="UP000230779">
    <property type="component" value="Unassembled WGS sequence"/>
</dbReference>
<evidence type="ECO:0000256" key="1">
    <source>
        <dbReference type="SAM" id="Phobius"/>
    </source>
</evidence>
<evidence type="ECO:0008006" key="4">
    <source>
        <dbReference type="Google" id="ProtNLM"/>
    </source>
</evidence>
<reference evidence="2 3" key="1">
    <citation type="submission" date="2017-09" db="EMBL/GenBank/DDBJ databases">
        <title>Depth-based differentiation of microbial function through sediment-hosted aquifers and enrichment of novel symbionts in the deep terrestrial subsurface.</title>
        <authorList>
            <person name="Probst A.J."/>
            <person name="Ladd B."/>
            <person name="Jarett J.K."/>
            <person name="Geller-Mcgrath D.E."/>
            <person name="Sieber C.M."/>
            <person name="Emerson J.B."/>
            <person name="Anantharaman K."/>
            <person name="Thomas B.C."/>
            <person name="Malmstrom R."/>
            <person name="Stieglmeier M."/>
            <person name="Klingl A."/>
            <person name="Woyke T."/>
            <person name="Ryan C.M."/>
            <person name="Banfield J.F."/>
        </authorList>
    </citation>
    <scope>NUCLEOTIDE SEQUENCE [LARGE SCALE GENOMIC DNA]</scope>
    <source>
        <strain evidence="2">CG_4_10_14_0_8_um_filter_42_10</strain>
    </source>
</reference>
<proteinExistence type="predicted"/>
<comment type="caution">
    <text evidence="2">The sequence shown here is derived from an EMBL/GenBank/DDBJ whole genome shotgun (WGS) entry which is preliminary data.</text>
</comment>
<keyword evidence="1" id="KW-1133">Transmembrane helix</keyword>
<evidence type="ECO:0000313" key="2">
    <source>
        <dbReference type="EMBL" id="PIY96768.1"/>
    </source>
</evidence>
<dbReference type="AlphaFoldDB" id="A0A2M7RJ37"/>
<gene>
    <name evidence="2" type="ORF">COY66_02905</name>
</gene>
<sequence length="128" mass="14922">MEETKAHSSSVRLFYFWTGIVATFTYRAIIILNNYSALWVKVFWYIGTVGFVIYFAHRYQISEKRARLIKESGLVEKINGLPELNQTDREAMKYIFGTLTTSKEKWNYIAIFVLSGLSLIIGLYLDIF</sequence>
<feature type="transmembrane region" description="Helical" evidence="1">
    <location>
        <begin position="12"/>
        <end position="32"/>
    </location>
</feature>
<accession>A0A2M7RJ37</accession>
<feature type="transmembrane region" description="Helical" evidence="1">
    <location>
        <begin position="38"/>
        <end position="57"/>
    </location>
</feature>
<keyword evidence="1" id="KW-0812">Transmembrane</keyword>
<organism evidence="2 3">
    <name type="scientific">Candidatus Kerfeldbacteria bacterium CG_4_10_14_0_8_um_filter_42_10</name>
    <dbReference type="NCBI Taxonomy" id="2014248"/>
    <lineage>
        <taxon>Bacteria</taxon>
        <taxon>Candidatus Kerfeldiibacteriota</taxon>
    </lineage>
</organism>